<feature type="transmembrane region" description="Helical" evidence="1">
    <location>
        <begin position="358"/>
        <end position="376"/>
    </location>
</feature>
<feature type="transmembrane region" description="Helical" evidence="1">
    <location>
        <begin position="412"/>
        <end position="429"/>
    </location>
</feature>
<gene>
    <name evidence="2" type="ORF">SAMN05216297_10522</name>
</gene>
<name>A0A1I1Q1R3_9FLAO</name>
<dbReference type="STRING" id="739143.SAMN05216297_10522"/>
<evidence type="ECO:0008006" key="4">
    <source>
        <dbReference type="Google" id="ProtNLM"/>
    </source>
</evidence>
<proteinExistence type="predicted"/>
<evidence type="ECO:0000313" key="3">
    <source>
        <dbReference type="Proteomes" id="UP000199672"/>
    </source>
</evidence>
<dbReference type="OrthoDB" id="1491081at2"/>
<keyword evidence="1" id="KW-0472">Membrane</keyword>
<dbReference type="Proteomes" id="UP000199672">
    <property type="component" value="Unassembled WGS sequence"/>
</dbReference>
<feature type="transmembrane region" description="Helical" evidence="1">
    <location>
        <begin position="228"/>
        <end position="245"/>
    </location>
</feature>
<feature type="transmembrane region" description="Helical" evidence="1">
    <location>
        <begin position="123"/>
        <end position="142"/>
    </location>
</feature>
<accession>A0A1I1Q1R3</accession>
<evidence type="ECO:0000256" key="1">
    <source>
        <dbReference type="SAM" id="Phobius"/>
    </source>
</evidence>
<protein>
    <recommendedName>
        <fullName evidence="4">O-Antigen ligase</fullName>
    </recommendedName>
</protein>
<dbReference type="AlphaFoldDB" id="A0A1I1Q1R3"/>
<feature type="transmembrane region" description="Helical" evidence="1">
    <location>
        <begin position="205"/>
        <end position="222"/>
    </location>
</feature>
<feature type="transmembrane region" description="Helical" evidence="1">
    <location>
        <begin position="36"/>
        <end position="55"/>
    </location>
</feature>
<dbReference type="EMBL" id="FOMH01000005">
    <property type="protein sequence ID" value="SFD15907.1"/>
    <property type="molecule type" value="Genomic_DNA"/>
</dbReference>
<keyword evidence="1" id="KW-1133">Transmembrane helix</keyword>
<keyword evidence="3" id="KW-1185">Reference proteome</keyword>
<feature type="transmembrane region" description="Helical" evidence="1">
    <location>
        <begin position="93"/>
        <end position="111"/>
    </location>
</feature>
<organism evidence="2 3">
    <name type="scientific">Flavobacterium phragmitis</name>
    <dbReference type="NCBI Taxonomy" id="739143"/>
    <lineage>
        <taxon>Bacteria</taxon>
        <taxon>Pseudomonadati</taxon>
        <taxon>Bacteroidota</taxon>
        <taxon>Flavobacteriia</taxon>
        <taxon>Flavobacteriales</taxon>
        <taxon>Flavobacteriaceae</taxon>
        <taxon>Flavobacterium</taxon>
    </lineage>
</organism>
<evidence type="ECO:0000313" key="2">
    <source>
        <dbReference type="EMBL" id="SFD15907.1"/>
    </source>
</evidence>
<feature type="transmembrane region" description="Helical" evidence="1">
    <location>
        <begin position="252"/>
        <end position="274"/>
    </location>
</feature>
<dbReference type="RefSeq" id="WP_091492912.1">
    <property type="nucleotide sequence ID" value="NZ_FOMH01000005.1"/>
</dbReference>
<feature type="transmembrane region" description="Helical" evidence="1">
    <location>
        <begin position="175"/>
        <end position="196"/>
    </location>
</feature>
<feature type="transmembrane region" description="Helical" evidence="1">
    <location>
        <begin position="67"/>
        <end position="87"/>
    </location>
</feature>
<reference evidence="3" key="1">
    <citation type="submission" date="2016-10" db="EMBL/GenBank/DDBJ databases">
        <authorList>
            <person name="Varghese N."/>
            <person name="Submissions S."/>
        </authorList>
    </citation>
    <scope>NUCLEOTIDE SEQUENCE [LARGE SCALE GENOMIC DNA]</scope>
    <source>
        <strain evidence="3">CGMCC 1.10370</strain>
    </source>
</reference>
<sequence>MNEQEVIPNYKSLKITIWLYFFLWIFEGALRKWILPSLATPLLVVRDPIAIYILVRALYLNVKFMTPYIVFSFIFTLLSLAITLTFGHGNLFVGIYGARIMLLHFPLIFIIGKVFTKEDILKLGRVLLVLNIFMTIIVYFQFSSPQSAFINVGIGGEGSAGFSGAMGYSRPPGTFSFTTGLSIFYTAVSVFVYYFWLSKEYCSKILLYTSTIALVIALPLTISRGAVVAVLIVGLFAIMASVTSAKMLGKLVFTAVVFVIAFLVLQNYVTIFSLGTEVFMDRVDSANRSTGAGGGLKESILLRIVGDFLGPFIDLFTHPMFEGNLGMGTNAGAQMLTGKAVFLVSETEFGRLVGEQGIIFGGGVILIRLVLALRITVKSWKLPKEERLLPFTLCGAACPALFQGQWAQPSVLGFAVIMVGLVMAALNKVDTPLENSTL</sequence>
<keyword evidence="1" id="KW-0812">Transmembrane</keyword>
<feature type="transmembrane region" description="Helical" evidence="1">
    <location>
        <begin position="12"/>
        <end position="30"/>
    </location>
</feature>